<dbReference type="EMBL" id="ML976179">
    <property type="protein sequence ID" value="KAF1936608.1"/>
    <property type="molecule type" value="Genomic_DNA"/>
</dbReference>
<dbReference type="Proteomes" id="UP000800038">
    <property type="component" value="Unassembled WGS sequence"/>
</dbReference>
<evidence type="ECO:0000256" key="1">
    <source>
        <dbReference type="SAM" id="MobiDB-lite"/>
    </source>
</evidence>
<feature type="compositionally biased region" description="Low complexity" evidence="1">
    <location>
        <begin position="25"/>
        <end position="44"/>
    </location>
</feature>
<feature type="non-terminal residue" evidence="2">
    <location>
        <position position="424"/>
    </location>
</feature>
<proteinExistence type="predicted"/>
<sequence length="424" mass="47731">MQPPPSPMDVDSPGAKGKNKRTAEDVSPTTTPQDTSPDADTAPRILRRHQHRRRNVAAEVWGPDIPFTPAASPNPSTAAGVAPKPPLNIYKSLLRHPNLFFQFALRLPYPTIIDLYAIDKEFHYRLNKYSVSLMHDYARYHAPLAGYIFSWVLYPELCISDPMLRPMDGRSWLARDVPGFRWIGMILWREKVVRRILTLLGIEGHRVPRSSPAALMKFWCLMEMRTTPLRHSFLRDARIWSNGDIALVQLVLLKLDMRFGDPVLGNGAAGLAHLLLSQKSLSMLWKVLAGMVTLDYDNTTDLVVRTYPTDDLDTETHPWLDDEIDNGVPDNEWGILCKEEWNAEGARMETAVDMVVLEGGRRGLHIQGLYLDFLLYGAVDPGSGRNIPVPRLLRGGKGAQVPAEGWPGHGVRKRMIRGLDERLG</sequence>
<reference evidence="2" key="1">
    <citation type="journal article" date="2020" name="Stud. Mycol.">
        <title>101 Dothideomycetes genomes: a test case for predicting lifestyles and emergence of pathogens.</title>
        <authorList>
            <person name="Haridas S."/>
            <person name="Albert R."/>
            <person name="Binder M."/>
            <person name="Bloem J."/>
            <person name="Labutti K."/>
            <person name="Salamov A."/>
            <person name="Andreopoulos B."/>
            <person name="Baker S."/>
            <person name="Barry K."/>
            <person name="Bills G."/>
            <person name="Bluhm B."/>
            <person name="Cannon C."/>
            <person name="Castanera R."/>
            <person name="Culley D."/>
            <person name="Daum C."/>
            <person name="Ezra D."/>
            <person name="Gonzalez J."/>
            <person name="Henrissat B."/>
            <person name="Kuo A."/>
            <person name="Liang C."/>
            <person name="Lipzen A."/>
            <person name="Lutzoni F."/>
            <person name="Magnuson J."/>
            <person name="Mondo S."/>
            <person name="Nolan M."/>
            <person name="Ohm R."/>
            <person name="Pangilinan J."/>
            <person name="Park H.-J."/>
            <person name="Ramirez L."/>
            <person name="Alfaro M."/>
            <person name="Sun H."/>
            <person name="Tritt A."/>
            <person name="Yoshinaga Y."/>
            <person name="Zwiers L.-H."/>
            <person name="Turgeon B."/>
            <person name="Goodwin S."/>
            <person name="Spatafora J."/>
            <person name="Crous P."/>
            <person name="Grigoriev I."/>
        </authorList>
    </citation>
    <scope>NUCLEOTIDE SEQUENCE</scope>
    <source>
        <strain evidence="2">CBS 161.51</strain>
    </source>
</reference>
<accession>A0A6A5SAV3</accession>
<organism evidence="2 3">
    <name type="scientific">Clathrospora elynae</name>
    <dbReference type="NCBI Taxonomy" id="706981"/>
    <lineage>
        <taxon>Eukaryota</taxon>
        <taxon>Fungi</taxon>
        <taxon>Dikarya</taxon>
        <taxon>Ascomycota</taxon>
        <taxon>Pezizomycotina</taxon>
        <taxon>Dothideomycetes</taxon>
        <taxon>Pleosporomycetidae</taxon>
        <taxon>Pleosporales</taxon>
        <taxon>Diademaceae</taxon>
        <taxon>Clathrospora</taxon>
    </lineage>
</organism>
<evidence type="ECO:0000313" key="2">
    <source>
        <dbReference type="EMBL" id="KAF1936608.1"/>
    </source>
</evidence>
<gene>
    <name evidence="2" type="ORF">EJ02DRAFT_387064</name>
</gene>
<name>A0A6A5SAV3_9PLEO</name>
<evidence type="ECO:0000313" key="3">
    <source>
        <dbReference type="Proteomes" id="UP000800038"/>
    </source>
</evidence>
<protein>
    <submittedName>
        <fullName evidence="2">Uncharacterized protein</fullName>
    </submittedName>
</protein>
<keyword evidence="3" id="KW-1185">Reference proteome</keyword>
<feature type="region of interest" description="Disordered" evidence="1">
    <location>
        <begin position="1"/>
        <end position="53"/>
    </location>
</feature>
<dbReference type="OrthoDB" id="4966at2759"/>
<dbReference type="AlphaFoldDB" id="A0A6A5SAV3"/>